<dbReference type="SUPFAM" id="SSF52777">
    <property type="entry name" value="CoA-dependent acyltransferases"/>
    <property type="match status" value="1"/>
</dbReference>
<gene>
    <name evidence="15" type="ORF">ACFQZM_19645</name>
</gene>
<comment type="pathway">
    <text evidence="1 11">Glycerolipid metabolism; triacylglycerol biosynthesis.</text>
</comment>
<comment type="pathway">
    <text evidence="2">Lipid metabolism.</text>
</comment>
<reference evidence="16" key="1">
    <citation type="journal article" date="2019" name="Int. J. Syst. Evol. Microbiol.">
        <title>The Global Catalogue of Microorganisms (GCM) 10K type strain sequencing project: providing services to taxonomists for standard genome sequencing and annotation.</title>
        <authorList>
            <consortium name="The Broad Institute Genomics Platform"/>
            <consortium name="The Broad Institute Genome Sequencing Center for Infectious Disease"/>
            <person name="Wu L."/>
            <person name="Ma J."/>
        </authorList>
    </citation>
    <scope>NUCLEOTIDE SEQUENCE [LARGE SCALE GENOMIC DNA]</scope>
    <source>
        <strain evidence="16">JCM 9371</strain>
    </source>
</reference>
<dbReference type="InterPro" id="IPR009721">
    <property type="entry name" value="O-acyltransferase_WSD1_C"/>
</dbReference>
<protein>
    <recommendedName>
        <fullName evidence="4 11">Diacylglycerol O-acyltransferase</fullName>
        <ecNumber evidence="4 11">2.3.1.20</ecNumber>
    </recommendedName>
</protein>
<evidence type="ECO:0000256" key="2">
    <source>
        <dbReference type="ARBA" id="ARBA00005189"/>
    </source>
</evidence>
<keyword evidence="6 11" id="KW-0808">Transferase</keyword>
<evidence type="ECO:0000256" key="7">
    <source>
        <dbReference type="ARBA" id="ARBA00022798"/>
    </source>
</evidence>
<keyword evidence="5 11" id="KW-0444">Lipid biosynthesis</keyword>
<evidence type="ECO:0000256" key="12">
    <source>
        <dbReference type="SAM" id="MobiDB-lite"/>
    </source>
</evidence>
<comment type="catalytic activity">
    <reaction evidence="10 11">
        <text>an acyl-CoA + a 1,2-diacyl-sn-glycerol = a triacyl-sn-glycerol + CoA</text>
        <dbReference type="Rhea" id="RHEA:10868"/>
        <dbReference type="ChEBI" id="CHEBI:17815"/>
        <dbReference type="ChEBI" id="CHEBI:57287"/>
        <dbReference type="ChEBI" id="CHEBI:58342"/>
        <dbReference type="ChEBI" id="CHEBI:64615"/>
        <dbReference type="EC" id="2.3.1.20"/>
    </reaction>
</comment>
<dbReference type="Pfam" id="PF06974">
    <property type="entry name" value="WS_DGAT_C"/>
    <property type="match status" value="1"/>
</dbReference>
<evidence type="ECO:0000256" key="1">
    <source>
        <dbReference type="ARBA" id="ARBA00004771"/>
    </source>
</evidence>
<feature type="compositionally biased region" description="Low complexity" evidence="12">
    <location>
        <begin position="471"/>
        <end position="480"/>
    </location>
</feature>
<accession>A0ABW2XMY4</accession>
<comment type="caution">
    <text evidence="15">The sequence shown here is derived from an EMBL/GenBank/DDBJ whole genome shotgun (WGS) entry which is preliminary data.</text>
</comment>
<evidence type="ECO:0000256" key="6">
    <source>
        <dbReference type="ARBA" id="ARBA00022679"/>
    </source>
</evidence>
<dbReference type="EMBL" id="JBHTGP010000011">
    <property type="protein sequence ID" value="MFD0686723.1"/>
    <property type="molecule type" value="Genomic_DNA"/>
</dbReference>
<dbReference type="InterPro" id="IPR045034">
    <property type="entry name" value="O-acyltransferase_WSD1-like"/>
</dbReference>
<evidence type="ECO:0000256" key="11">
    <source>
        <dbReference type="RuleBase" id="RU361241"/>
    </source>
</evidence>
<comment type="similarity">
    <text evidence="3 11">Belongs to the long-chain O-acyltransferase family.</text>
</comment>
<dbReference type="PANTHER" id="PTHR31650">
    <property type="entry name" value="O-ACYLTRANSFERASE (WSD1-LIKE) FAMILY PROTEIN"/>
    <property type="match status" value="1"/>
</dbReference>
<dbReference type="Gene3D" id="3.30.559.10">
    <property type="entry name" value="Chloramphenicol acetyltransferase-like domain"/>
    <property type="match status" value="1"/>
</dbReference>
<keyword evidence="9 11" id="KW-0012">Acyltransferase</keyword>
<evidence type="ECO:0000313" key="16">
    <source>
        <dbReference type="Proteomes" id="UP001597063"/>
    </source>
</evidence>
<evidence type="ECO:0000256" key="8">
    <source>
        <dbReference type="ARBA" id="ARBA00023098"/>
    </source>
</evidence>
<dbReference type="InterPro" id="IPR023213">
    <property type="entry name" value="CAT-like_dom_sf"/>
</dbReference>
<evidence type="ECO:0000256" key="3">
    <source>
        <dbReference type="ARBA" id="ARBA00009587"/>
    </source>
</evidence>
<dbReference type="EC" id="2.3.1.20" evidence="4 11"/>
<keyword evidence="7 11" id="KW-0319">Glycerol metabolism</keyword>
<evidence type="ECO:0000256" key="4">
    <source>
        <dbReference type="ARBA" id="ARBA00013244"/>
    </source>
</evidence>
<feature type="domain" description="O-acyltransferase WSD1-like N-terminal" evidence="13">
    <location>
        <begin position="1"/>
        <end position="263"/>
    </location>
</feature>
<dbReference type="NCBIfam" id="TIGR02946">
    <property type="entry name" value="acyl_WS_DGAT"/>
    <property type="match status" value="1"/>
</dbReference>
<dbReference type="RefSeq" id="WP_131757867.1">
    <property type="nucleotide sequence ID" value="NZ_CAACUY010000039.1"/>
</dbReference>
<dbReference type="Proteomes" id="UP001597063">
    <property type="component" value="Unassembled WGS sequence"/>
</dbReference>
<dbReference type="InterPro" id="IPR004255">
    <property type="entry name" value="O-acyltransferase_WSD1_N"/>
</dbReference>
<organism evidence="15 16">
    <name type="scientific">Actinomadura fibrosa</name>
    <dbReference type="NCBI Taxonomy" id="111802"/>
    <lineage>
        <taxon>Bacteria</taxon>
        <taxon>Bacillati</taxon>
        <taxon>Actinomycetota</taxon>
        <taxon>Actinomycetes</taxon>
        <taxon>Streptosporangiales</taxon>
        <taxon>Thermomonosporaceae</taxon>
        <taxon>Actinomadura</taxon>
    </lineage>
</organism>
<name>A0ABW2XMY4_9ACTN</name>
<evidence type="ECO:0000256" key="9">
    <source>
        <dbReference type="ARBA" id="ARBA00023315"/>
    </source>
</evidence>
<dbReference type="Pfam" id="PF03007">
    <property type="entry name" value="WS_DGAT_cat"/>
    <property type="match status" value="1"/>
</dbReference>
<evidence type="ECO:0000256" key="10">
    <source>
        <dbReference type="ARBA" id="ARBA00048109"/>
    </source>
</evidence>
<sequence length="489" mass="52849">MSGLDASFYLLEDENTPLHVASVVVFEGPAPSYGDLVRAIVAKLPLVPRYRQRVRGVPLHLGRPVWTDDPHFQILYHVRHTALPAPGNDEQLRNLAGRVLAQRLDPSKPLWELWLVEGVADGRWALIAKVHHCMVDGVAGMDLATVMFDLSPDYEPPGEPEPWEPQPEPSTLGLLLDSAQRGVTQPLRQLGDMARSAGGLREYGRLRDFALGLSRTTARFARPSAGTLNGPIGPHRRWCWQQVPLADVRRVRRALGGTVNDVVLAAVTAGYRDLLNSRGALTPETVVRSAVPVSVRATDERGEFNNRVAAVFVNLPAGVDDPLERLRIVREQADDVKRSNQAAGTRTLTRLTDTAVAPALLSLGARIPVRLRQDVVQTVTTNVPGPDFPLYVLGRRALEMHPYVPLTGGIRVVTAIISYCGTLYFGITGDFDGMPDLDVLTKGVQGGMAELLQAAERATGQAGGRPAGQDAGRAPEPAAGRGAGRAADD</sequence>
<evidence type="ECO:0000256" key="5">
    <source>
        <dbReference type="ARBA" id="ARBA00022516"/>
    </source>
</evidence>
<evidence type="ECO:0000313" key="15">
    <source>
        <dbReference type="EMBL" id="MFD0686723.1"/>
    </source>
</evidence>
<dbReference type="InterPro" id="IPR014292">
    <property type="entry name" value="Acyl_transf_WS/DGAT"/>
</dbReference>
<evidence type="ECO:0000259" key="14">
    <source>
        <dbReference type="Pfam" id="PF06974"/>
    </source>
</evidence>
<evidence type="ECO:0000259" key="13">
    <source>
        <dbReference type="Pfam" id="PF03007"/>
    </source>
</evidence>
<feature type="region of interest" description="Disordered" evidence="12">
    <location>
        <begin position="456"/>
        <end position="489"/>
    </location>
</feature>
<keyword evidence="16" id="KW-1185">Reference proteome</keyword>
<keyword evidence="8 11" id="KW-0443">Lipid metabolism</keyword>
<feature type="domain" description="O-acyltransferase WSD1 C-terminal" evidence="14">
    <location>
        <begin position="306"/>
        <end position="451"/>
    </location>
</feature>
<dbReference type="PANTHER" id="PTHR31650:SF1">
    <property type="entry name" value="WAX ESTER SYNTHASE_DIACYLGLYCEROL ACYLTRANSFERASE 4-RELATED"/>
    <property type="match status" value="1"/>
</dbReference>
<dbReference type="GO" id="GO:0016746">
    <property type="term" value="F:acyltransferase activity"/>
    <property type="evidence" value="ECO:0007669"/>
    <property type="project" value="UniProtKB-KW"/>
</dbReference>
<dbReference type="Gene3D" id="3.30.559.30">
    <property type="entry name" value="Nonribosomal peptide synthetase, condensation domain"/>
    <property type="match status" value="1"/>
</dbReference>
<proteinExistence type="inferred from homology"/>